<evidence type="ECO:0000256" key="1">
    <source>
        <dbReference type="SAM" id="Phobius"/>
    </source>
</evidence>
<keyword evidence="1" id="KW-0812">Transmembrane</keyword>
<keyword evidence="1" id="KW-0472">Membrane</keyword>
<feature type="transmembrane region" description="Helical" evidence="1">
    <location>
        <begin position="40"/>
        <end position="58"/>
    </location>
</feature>
<reference evidence="2" key="1">
    <citation type="journal article" date="2023" name="G3 (Bethesda)">
        <title>A reference genome for the long-term kleptoplast-retaining sea slug Elysia crispata morphotype clarki.</title>
        <authorList>
            <person name="Eastman K.E."/>
            <person name="Pendleton A.L."/>
            <person name="Shaikh M.A."/>
            <person name="Suttiyut T."/>
            <person name="Ogas R."/>
            <person name="Tomko P."/>
            <person name="Gavelis G."/>
            <person name="Widhalm J.R."/>
            <person name="Wisecaver J.H."/>
        </authorList>
    </citation>
    <scope>NUCLEOTIDE SEQUENCE</scope>
    <source>
        <strain evidence="2">ECLA1</strain>
    </source>
</reference>
<comment type="caution">
    <text evidence="2">The sequence shown here is derived from an EMBL/GenBank/DDBJ whole genome shotgun (WGS) entry which is preliminary data.</text>
</comment>
<gene>
    <name evidence="2" type="ORF">RRG08_023750</name>
</gene>
<dbReference type="AlphaFoldDB" id="A0AAE0ZXG3"/>
<keyword evidence="3" id="KW-1185">Reference proteome</keyword>
<dbReference type="Proteomes" id="UP001283361">
    <property type="component" value="Unassembled WGS sequence"/>
</dbReference>
<feature type="transmembrane region" description="Helical" evidence="1">
    <location>
        <begin position="179"/>
        <end position="200"/>
    </location>
</feature>
<feature type="transmembrane region" description="Helical" evidence="1">
    <location>
        <begin position="254"/>
        <end position="279"/>
    </location>
</feature>
<feature type="transmembrane region" description="Helical" evidence="1">
    <location>
        <begin position="120"/>
        <end position="138"/>
    </location>
</feature>
<feature type="transmembrane region" description="Helical" evidence="1">
    <location>
        <begin position="73"/>
        <end position="99"/>
    </location>
</feature>
<accession>A0AAE0ZXG3</accession>
<sequence>MGCLRCLKRKVKRILKCIPQFTPRSDDLIIFEFGFRKTYLLWRCSCFLLVGSLIFAMPSRSRFPSNLMDLKYMHGWLICLLQLGLGFESVALVYIWFLYPSWKLQESKLPFTLRVVWNQYVVIYSNIFSCAIVYGLFFSKFSYDVEQKNVLQHVITFYSAVHVLTTATPSHLCHVTKPLVFTLLFLVFSFFWQLDLNHLLPSGTRFPPSLFKSNSSATPEPALTFYSFHQALVTALATPRKALYRSMDWDNWPIASAVALSWIVCTACCHVFMVFVGSGRRWIFYDLRRPVTHST</sequence>
<protein>
    <submittedName>
        <fullName evidence="2">Uncharacterized protein</fullName>
    </submittedName>
</protein>
<organism evidence="2 3">
    <name type="scientific">Elysia crispata</name>
    <name type="common">lettuce slug</name>
    <dbReference type="NCBI Taxonomy" id="231223"/>
    <lineage>
        <taxon>Eukaryota</taxon>
        <taxon>Metazoa</taxon>
        <taxon>Spiralia</taxon>
        <taxon>Lophotrochozoa</taxon>
        <taxon>Mollusca</taxon>
        <taxon>Gastropoda</taxon>
        <taxon>Heterobranchia</taxon>
        <taxon>Euthyneura</taxon>
        <taxon>Panpulmonata</taxon>
        <taxon>Sacoglossa</taxon>
        <taxon>Placobranchoidea</taxon>
        <taxon>Plakobranchidae</taxon>
        <taxon>Elysia</taxon>
    </lineage>
</organism>
<feature type="transmembrane region" description="Helical" evidence="1">
    <location>
        <begin position="150"/>
        <end position="167"/>
    </location>
</feature>
<evidence type="ECO:0000313" key="2">
    <source>
        <dbReference type="EMBL" id="KAK3776397.1"/>
    </source>
</evidence>
<proteinExistence type="predicted"/>
<keyword evidence="1" id="KW-1133">Transmembrane helix</keyword>
<dbReference type="EMBL" id="JAWDGP010003216">
    <property type="protein sequence ID" value="KAK3776397.1"/>
    <property type="molecule type" value="Genomic_DNA"/>
</dbReference>
<evidence type="ECO:0000313" key="3">
    <source>
        <dbReference type="Proteomes" id="UP001283361"/>
    </source>
</evidence>
<name>A0AAE0ZXG3_9GAST</name>